<organism evidence="8 9">
    <name type="scientific">Mycolicibacterium insubricum</name>
    <dbReference type="NCBI Taxonomy" id="444597"/>
    <lineage>
        <taxon>Bacteria</taxon>
        <taxon>Bacillati</taxon>
        <taxon>Actinomycetota</taxon>
        <taxon>Actinomycetes</taxon>
        <taxon>Mycobacteriales</taxon>
        <taxon>Mycobacteriaceae</taxon>
        <taxon>Mycolicibacterium</taxon>
    </lineage>
</organism>
<sequence length="199" mass="21687">MSEWLGAHWLELFGFVTGAICVALAARRSIWNFPLGLLNSSVFFVVFTGAALYAAAGLQLVYIGLGVAGWVGWLRGTHLDDDRIAPRSTPRGAVLPLAAATVALTAGLWWVLDTWTDSTTQLADAATTGLSLTAQFMLNKRWLHNWLVWITVDAGYVGLYLAKGLVPTALLYLIFIGIAVAGYRSWRATLTRENAMSDR</sequence>
<evidence type="ECO:0000256" key="3">
    <source>
        <dbReference type="ARBA" id="ARBA00022448"/>
    </source>
</evidence>
<keyword evidence="9" id="KW-1185">Reference proteome</keyword>
<comment type="subcellular location">
    <subcellularLocation>
        <location evidence="1">Cell membrane</location>
        <topology evidence="1">Multi-pass membrane protein</topology>
    </subcellularLocation>
</comment>
<keyword evidence="3" id="KW-0813">Transport</keyword>
<protein>
    <submittedName>
        <fullName evidence="8">Uncharacterized protein</fullName>
    </submittedName>
</protein>
<reference evidence="8 9" key="1">
    <citation type="submission" date="2016-12" db="EMBL/GenBank/DDBJ databases">
        <title>The new phylogeny of genus Mycobacterium.</title>
        <authorList>
            <person name="Tortoli E."/>
            <person name="Trovato A."/>
            <person name="Cirillo D.M."/>
        </authorList>
    </citation>
    <scope>NUCLEOTIDE SEQUENCE [LARGE SCALE GENOMIC DNA]</scope>
    <source>
        <strain evidence="8 9">DSM 45130</strain>
    </source>
</reference>
<accession>A0A1X0D7E8</accession>
<evidence type="ECO:0000256" key="1">
    <source>
        <dbReference type="ARBA" id="ARBA00004651"/>
    </source>
</evidence>
<comment type="similarity">
    <text evidence="2">Belongs to the nicotinamide ribonucleoside (NR) uptake permease (TC 4.B.1) family.</text>
</comment>
<dbReference type="InterPro" id="IPR006419">
    <property type="entry name" value="NMN_transpt_PnuC"/>
</dbReference>
<dbReference type="GO" id="GO:0034257">
    <property type="term" value="F:nicotinamide riboside transmembrane transporter activity"/>
    <property type="evidence" value="ECO:0007669"/>
    <property type="project" value="InterPro"/>
</dbReference>
<dbReference type="Pfam" id="PF04973">
    <property type="entry name" value="NMN_transporter"/>
    <property type="match status" value="1"/>
</dbReference>
<evidence type="ECO:0000256" key="5">
    <source>
        <dbReference type="ARBA" id="ARBA00022692"/>
    </source>
</evidence>
<dbReference type="GO" id="GO:0005886">
    <property type="term" value="C:plasma membrane"/>
    <property type="evidence" value="ECO:0007669"/>
    <property type="project" value="UniProtKB-SubCell"/>
</dbReference>
<dbReference type="EMBL" id="MVHS01000038">
    <property type="protein sequence ID" value="ORA68092.1"/>
    <property type="molecule type" value="Genomic_DNA"/>
</dbReference>
<comment type="caution">
    <text evidence="8">The sequence shown here is derived from an EMBL/GenBank/DDBJ whole genome shotgun (WGS) entry which is preliminary data.</text>
</comment>
<keyword evidence="5" id="KW-0812">Transmembrane</keyword>
<evidence type="ECO:0000256" key="4">
    <source>
        <dbReference type="ARBA" id="ARBA00022475"/>
    </source>
</evidence>
<evidence type="ECO:0000313" key="8">
    <source>
        <dbReference type="EMBL" id="ORA68092.1"/>
    </source>
</evidence>
<keyword evidence="7" id="KW-0472">Membrane</keyword>
<evidence type="ECO:0000256" key="2">
    <source>
        <dbReference type="ARBA" id="ARBA00006669"/>
    </source>
</evidence>
<dbReference type="RefSeq" id="WP_083031968.1">
    <property type="nucleotide sequence ID" value="NZ_AP022618.1"/>
</dbReference>
<evidence type="ECO:0000256" key="7">
    <source>
        <dbReference type="ARBA" id="ARBA00023136"/>
    </source>
</evidence>
<proteinExistence type="inferred from homology"/>
<keyword evidence="6" id="KW-1133">Transmembrane helix</keyword>
<evidence type="ECO:0000256" key="6">
    <source>
        <dbReference type="ARBA" id="ARBA00022989"/>
    </source>
</evidence>
<dbReference type="AlphaFoldDB" id="A0A1X0D7E8"/>
<dbReference type="NCBIfam" id="TIGR01528">
    <property type="entry name" value="NMN_trans_PnuC"/>
    <property type="match status" value="1"/>
</dbReference>
<dbReference type="PANTHER" id="PTHR36122:SF2">
    <property type="entry name" value="NICOTINAMIDE RIBOSIDE TRANSPORTER PNUC"/>
    <property type="match status" value="1"/>
</dbReference>
<evidence type="ECO:0000313" key="9">
    <source>
        <dbReference type="Proteomes" id="UP000192801"/>
    </source>
</evidence>
<dbReference type="PANTHER" id="PTHR36122">
    <property type="entry name" value="NICOTINAMIDE RIBOSIDE TRANSPORTER PNUC"/>
    <property type="match status" value="1"/>
</dbReference>
<keyword evidence="4" id="KW-1003">Cell membrane</keyword>
<gene>
    <name evidence="8" type="ORF">BST26_14785</name>
</gene>
<dbReference type="STRING" id="444597.BST26_14785"/>
<name>A0A1X0D7E8_9MYCO</name>
<dbReference type="Proteomes" id="UP000192801">
    <property type="component" value="Unassembled WGS sequence"/>
</dbReference>
<dbReference type="OrthoDB" id="9791248at2"/>